<dbReference type="InterPro" id="IPR041954">
    <property type="entry name" value="CT_DMSOR/BSOR/TMAOR"/>
</dbReference>
<dbReference type="PANTHER" id="PTHR43742:SF10">
    <property type="entry name" value="TRIMETHYLAMINE-N-OXIDE REDUCTASE 2"/>
    <property type="match status" value="1"/>
</dbReference>
<feature type="domain" description="Molybdopterin oxidoreductase N-terminal" evidence="9">
    <location>
        <begin position="11"/>
        <end position="51"/>
    </location>
</feature>
<dbReference type="SUPFAM" id="SSF53706">
    <property type="entry name" value="Formate dehydrogenase/DMSO reductase, domains 1-3"/>
    <property type="match status" value="1"/>
</dbReference>
<keyword evidence="3" id="KW-0500">Molybdenum</keyword>
<dbReference type="PANTHER" id="PTHR43742">
    <property type="entry name" value="TRIMETHYLAMINE-N-OXIDE REDUCTASE"/>
    <property type="match status" value="1"/>
</dbReference>
<evidence type="ECO:0000256" key="5">
    <source>
        <dbReference type="ARBA" id="ARBA00023002"/>
    </source>
</evidence>
<accession>A0A239N6P2</accession>
<dbReference type="Pfam" id="PF00384">
    <property type="entry name" value="Molybdopterin"/>
    <property type="match status" value="1"/>
</dbReference>
<dbReference type="GO" id="GO:0009055">
    <property type="term" value="F:electron transfer activity"/>
    <property type="evidence" value="ECO:0007669"/>
    <property type="project" value="TreeGrafter"/>
</dbReference>
<dbReference type="InterPro" id="IPR006656">
    <property type="entry name" value="Mopterin_OxRdtase"/>
</dbReference>
<keyword evidence="11" id="KW-1185">Reference proteome</keyword>
<evidence type="ECO:0000256" key="4">
    <source>
        <dbReference type="ARBA" id="ARBA00022723"/>
    </source>
</evidence>
<sequence>MTGSRSRRVPTAGHFGTYLAETDGTVVTALTPHPIDDDPSPIGTGVPSTLHSRSRLTSPMVRRGYLDGGPGTGVRGDDTYVPVSWDTAVGLVADEIDRVRGRYGNSAIYGGSYGWGSAGRFHHPQSQIHRFLNLAGGYTASVESYSSAAMQVVLRRVAGGYPAALASNPTWQEIAEHRSLVLAFGGIAARNAQVNGGGIGAHVNVSGQRKAREAGADFVVISPQRTDSDDALDAQWVPIVPGTDVAVMLGIAHTIVTADRHDRDFLERFTVGWDRFEQYLFGRTDGIPKSAEWASSISGIDAATIRELAHRTFGRRTVFATSYSLQRADHGEQAPWMALTLAAITGDLGLPGGGFGCALGALHQLGIPVNGFRPAAFEQGVRPIADFIPVARIADMLSTPGAEFDYDGARYRYPDIKMVYWAGGNPFHHHQDLNRLVGAWQRPDTVVVHEHFANSLARHADIVLPAATWLERNDFAAGADGYISAIVKAAEPPGDVKTDYEIFSLLSERLGFGREFTADQTADDWVTELYRRTRERTPGIPTWDELLEAGGVVPAPEVDPGVPPYRALRADPAAHPLATPSGRFEIFSETIAGFDYDDCPGHPTWLPPREWSVAEAFPLHLVSGQPERRLHSQFDNGDHSRAGKIEGREPILINRVDAAARSIADGDVVRVFNDRGQCLAGAVVGDDIMSGVVRLSTGAWYDPVEPGGLDAHGNPNVLTPDRGTSRLAQGPSAHSALVQVEKFVGPVPPIRAFEPLGSCVENLQVYPSVEGST</sequence>
<dbReference type="RefSeq" id="WP_089252458.1">
    <property type="nucleotide sequence ID" value="NZ_FZOW01000029.1"/>
</dbReference>
<dbReference type="InterPro" id="IPR009010">
    <property type="entry name" value="Asp_de-COase-like_dom_sf"/>
</dbReference>
<name>A0A239N6P2_9NOCA</name>
<feature type="domain" description="Molybdopterin oxidoreductase" evidence="7">
    <location>
        <begin position="55"/>
        <end position="509"/>
    </location>
</feature>
<dbReference type="InterPro" id="IPR006657">
    <property type="entry name" value="MoPterin_dinucl-bd_dom"/>
</dbReference>
<feature type="region of interest" description="Disordered" evidence="6">
    <location>
        <begin position="33"/>
        <end position="54"/>
    </location>
</feature>
<comment type="similarity">
    <text evidence="2">Belongs to the prokaryotic molybdopterin-containing oxidoreductase family.</text>
</comment>
<dbReference type="Gene3D" id="3.40.228.10">
    <property type="entry name" value="Dimethylsulfoxide Reductase, domain 2"/>
    <property type="match status" value="1"/>
</dbReference>
<evidence type="ECO:0000256" key="3">
    <source>
        <dbReference type="ARBA" id="ARBA00022505"/>
    </source>
</evidence>
<evidence type="ECO:0000259" key="8">
    <source>
        <dbReference type="Pfam" id="PF01568"/>
    </source>
</evidence>
<dbReference type="Pfam" id="PF18364">
    <property type="entry name" value="Molybdopterin_N"/>
    <property type="match status" value="1"/>
</dbReference>
<keyword evidence="4" id="KW-0479">Metal-binding</keyword>
<dbReference type="Pfam" id="PF01568">
    <property type="entry name" value="Molydop_binding"/>
    <property type="match status" value="1"/>
</dbReference>
<evidence type="ECO:0000313" key="11">
    <source>
        <dbReference type="Proteomes" id="UP000198327"/>
    </source>
</evidence>
<evidence type="ECO:0000259" key="7">
    <source>
        <dbReference type="Pfam" id="PF00384"/>
    </source>
</evidence>
<dbReference type="Gene3D" id="3.40.50.740">
    <property type="match status" value="1"/>
</dbReference>
<evidence type="ECO:0000259" key="9">
    <source>
        <dbReference type="Pfam" id="PF18364"/>
    </source>
</evidence>
<dbReference type="SUPFAM" id="SSF50692">
    <property type="entry name" value="ADC-like"/>
    <property type="match status" value="1"/>
</dbReference>
<dbReference type="Gene3D" id="3.90.55.10">
    <property type="entry name" value="Dimethylsulfoxide Reductase, domain 3"/>
    <property type="match status" value="1"/>
</dbReference>
<dbReference type="AlphaFoldDB" id="A0A239N6P2"/>
<proteinExistence type="inferred from homology"/>
<organism evidence="10 11">
    <name type="scientific">Rhodococcoides kyotonense</name>
    <dbReference type="NCBI Taxonomy" id="398843"/>
    <lineage>
        <taxon>Bacteria</taxon>
        <taxon>Bacillati</taxon>
        <taxon>Actinomycetota</taxon>
        <taxon>Actinomycetes</taxon>
        <taxon>Mycobacteriales</taxon>
        <taxon>Nocardiaceae</taxon>
        <taxon>Rhodococcoides</taxon>
    </lineage>
</organism>
<dbReference type="GO" id="GO:0016491">
    <property type="term" value="F:oxidoreductase activity"/>
    <property type="evidence" value="ECO:0007669"/>
    <property type="project" value="UniProtKB-KW"/>
</dbReference>
<dbReference type="EMBL" id="FZOW01000029">
    <property type="protein sequence ID" value="SNT49849.1"/>
    <property type="molecule type" value="Genomic_DNA"/>
</dbReference>
<dbReference type="Gene3D" id="2.40.40.20">
    <property type="match status" value="1"/>
</dbReference>
<evidence type="ECO:0000256" key="1">
    <source>
        <dbReference type="ARBA" id="ARBA00001942"/>
    </source>
</evidence>
<dbReference type="GO" id="GO:0043546">
    <property type="term" value="F:molybdopterin cofactor binding"/>
    <property type="evidence" value="ECO:0007669"/>
    <property type="project" value="InterPro"/>
</dbReference>
<dbReference type="InterPro" id="IPR041460">
    <property type="entry name" value="Molybdopterin_N"/>
</dbReference>
<dbReference type="CDD" id="cd02793">
    <property type="entry name" value="MopB_CT_DMSOR-BSOR-TMAOR"/>
    <property type="match status" value="1"/>
</dbReference>
<evidence type="ECO:0000313" key="10">
    <source>
        <dbReference type="EMBL" id="SNT49849.1"/>
    </source>
</evidence>
<protein>
    <submittedName>
        <fullName evidence="10">Biotin/methionine sulfoxide reductase</fullName>
    </submittedName>
</protein>
<dbReference type="OrthoDB" id="7376058at2"/>
<evidence type="ECO:0000256" key="2">
    <source>
        <dbReference type="ARBA" id="ARBA00010312"/>
    </source>
</evidence>
<keyword evidence="5" id="KW-0560">Oxidoreductase</keyword>
<comment type="cofactor">
    <cofactor evidence="1">
        <name>Mo-bis(molybdopterin guanine dinucleotide)</name>
        <dbReference type="ChEBI" id="CHEBI:60539"/>
    </cofactor>
</comment>
<gene>
    <name evidence="10" type="ORF">SAMN05421642_12940</name>
</gene>
<dbReference type="GO" id="GO:0030288">
    <property type="term" value="C:outer membrane-bounded periplasmic space"/>
    <property type="evidence" value="ECO:0007669"/>
    <property type="project" value="TreeGrafter"/>
</dbReference>
<reference evidence="11" key="1">
    <citation type="submission" date="2017-06" db="EMBL/GenBank/DDBJ databases">
        <authorList>
            <person name="Varghese N."/>
            <person name="Submissions S."/>
        </authorList>
    </citation>
    <scope>NUCLEOTIDE SEQUENCE [LARGE SCALE GENOMIC DNA]</scope>
    <source>
        <strain evidence="11">JCM 23211</strain>
    </source>
</reference>
<feature type="domain" description="Molybdopterin dinucleotide-binding" evidence="8">
    <location>
        <begin position="619"/>
        <end position="736"/>
    </location>
</feature>
<dbReference type="Proteomes" id="UP000198327">
    <property type="component" value="Unassembled WGS sequence"/>
</dbReference>
<evidence type="ECO:0000256" key="6">
    <source>
        <dbReference type="SAM" id="MobiDB-lite"/>
    </source>
</evidence>
<dbReference type="InterPro" id="IPR050612">
    <property type="entry name" value="Prok_Mopterin_Oxidored"/>
</dbReference>
<dbReference type="GO" id="GO:0009061">
    <property type="term" value="P:anaerobic respiration"/>
    <property type="evidence" value="ECO:0007669"/>
    <property type="project" value="TreeGrafter"/>
</dbReference>
<dbReference type="GO" id="GO:0030151">
    <property type="term" value="F:molybdenum ion binding"/>
    <property type="evidence" value="ECO:0007669"/>
    <property type="project" value="TreeGrafter"/>
</dbReference>